<dbReference type="InterPro" id="IPR032675">
    <property type="entry name" value="LRR_dom_sf"/>
</dbReference>
<dbReference type="Gene3D" id="3.80.10.10">
    <property type="entry name" value="Ribonuclease Inhibitor"/>
    <property type="match status" value="2"/>
</dbReference>
<comment type="caution">
    <text evidence="2">The sequence shown here is derived from an EMBL/GenBank/DDBJ whole genome shotgun (WGS) entry which is preliminary data.</text>
</comment>
<dbReference type="Proteomes" id="UP001286313">
    <property type="component" value="Unassembled WGS sequence"/>
</dbReference>
<dbReference type="EMBL" id="JAWQEG010001806">
    <property type="protein sequence ID" value="KAK3876553.1"/>
    <property type="molecule type" value="Genomic_DNA"/>
</dbReference>
<evidence type="ECO:0000313" key="2">
    <source>
        <dbReference type="EMBL" id="KAK3876553.1"/>
    </source>
</evidence>
<accession>A0AAE1FLP4</accession>
<dbReference type="SUPFAM" id="SSF52047">
    <property type="entry name" value="RNI-like"/>
    <property type="match status" value="1"/>
</dbReference>
<feature type="compositionally biased region" description="Acidic residues" evidence="1">
    <location>
        <begin position="53"/>
        <end position="64"/>
    </location>
</feature>
<reference evidence="2" key="1">
    <citation type="submission" date="2023-10" db="EMBL/GenBank/DDBJ databases">
        <title>Genome assemblies of two species of porcelain crab, Petrolisthes cinctipes and Petrolisthes manimaculis (Anomura: Porcellanidae).</title>
        <authorList>
            <person name="Angst P."/>
        </authorList>
    </citation>
    <scope>NUCLEOTIDE SEQUENCE</scope>
    <source>
        <strain evidence="2">PB745_01</strain>
        <tissue evidence="2">Gill</tissue>
    </source>
</reference>
<organism evidence="2 3">
    <name type="scientific">Petrolisthes cinctipes</name>
    <name type="common">Flat porcelain crab</name>
    <dbReference type="NCBI Taxonomy" id="88211"/>
    <lineage>
        <taxon>Eukaryota</taxon>
        <taxon>Metazoa</taxon>
        <taxon>Ecdysozoa</taxon>
        <taxon>Arthropoda</taxon>
        <taxon>Crustacea</taxon>
        <taxon>Multicrustacea</taxon>
        <taxon>Malacostraca</taxon>
        <taxon>Eumalacostraca</taxon>
        <taxon>Eucarida</taxon>
        <taxon>Decapoda</taxon>
        <taxon>Pleocyemata</taxon>
        <taxon>Anomura</taxon>
        <taxon>Galatheoidea</taxon>
        <taxon>Porcellanidae</taxon>
        <taxon>Petrolisthes</taxon>
    </lineage>
</organism>
<feature type="compositionally biased region" description="Basic and acidic residues" evidence="1">
    <location>
        <begin position="65"/>
        <end position="81"/>
    </location>
</feature>
<evidence type="ECO:0000256" key="1">
    <source>
        <dbReference type="SAM" id="MobiDB-lite"/>
    </source>
</evidence>
<gene>
    <name evidence="2" type="ORF">Pcinc_018680</name>
</gene>
<evidence type="ECO:0000313" key="3">
    <source>
        <dbReference type="Proteomes" id="UP001286313"/>
    </source>
</evidence>
<name>A0AAE1FLP4_PETCI</name>
<sequence>MSWRIPMSLQRCAAQGVCRPIVRATEERVRRAISLVPAELLIARATADLLVRDEDEESDPDVDDNDKWDATPEEIRLDRDGGGLPGDMDVMEFALLHVKVTVGQVRQWMACVPSVRTGPLGWMEAALTAETEIHPRHHQDFARQVSALALQLALLPDVFLDPDYSDQDRRCLVPFAWERWVARLVARLAPFPQLQRLRVYGGLYPSILAAVLRGASHLTALHISHINITDNILLTAARCCPHLTSLLLLHNFPWQVISTHAFYAAFFMEASRRTVTRSRRNGCNSELQLSFPALREVEVAYGNHEVAREFHQVLVALYPGLTALTCPWKTNIFEDGYGSHGGLVLLPLLPRPGLSLTTVFFDVPTLAGITPLKMRHLVAACPQTTCFTLDCGLSVSTSLCEIAGSRLAQLVAAWPQLEKLHINVSDKDHLTHRVLMPALTICGNILTVLTLEAAAPGQQLHLTTVTHLLQMCPLLYSLTLRVWSRNQVAVQQDSKGSQLMPPCSALRYFSLHEDGPGDSDDGSAESRNVESWTTLLSGIVTAAPDLITLSTSVCRGLTSLLDKLTCHVTTLHLHVCDPQDWQPSADQLVALVTRVPSLQQLYLEEVSGKVFWRIWQHCTANNNNQDEGREWYTINGEVNCTLLSSHIMVLVCRGTGLMQETPQADTRAICYKS</sequence>
<protein>
    <submittedName>
        <fullName evidence="2">Uncharacterized protein</fullName>
    </submittedName>
</protein>
<keyword evidence="3" id="KW-1185">Reference proteome</keyword>
<proteinExistence type="predicted"/>
<feature type="region of interest" description="Disordered" evidence="1">
    <location>
        <begin position="52"/>
        <end position="81"/>
    </location>
</feature>
<dbReference type="AlphaFoldDB" id="A0AAE1FLP4"/>